<dbReference type="InterPro" id="IPR009057">
    <property type="entry name" value="Homeodomain-like_sf"/>
</dbReference>
<dbReference type="eggNOG" id="COG2207">
    <property type="taxonomic scope" value="Bacteria"/>
</dbReference>
<dbReference type="SUPFAM" id="SSF46689">
    <property type="entry name" value="Homeodomain-like"/>
    <property type="match status" value="2"/>
</dbReference>
<protein>
    <submittedName>
        <fullName evidence="5">AraC family transcriptional regulator</fullName>
    </submittedName>
</protein>
<dbReference type="InterPro" id="IPR020449">
    <property type="entry name" value="Tscrpt_reg_AraC-type_HTH"/>
</dbReference>
<dbReference type="Gene3D" id="1.10.10.60">
    <property type="entry name" value="Homeodomain-like"/>
    <property type="match status" value="2"/>
</dbReference>
<evidence type="ECO:0000313" key="6">
    <source>
        <dbReference type="Proteomes" id="UP000029409"/>
    </source>
</evidence>
<dbReference type="RefSeq" id="WP_042208844.1">
    <property type="nucleotide sequence ID" value="NZ_CP009288.1"/>
</dbReference>
<dbReference type="Pfam" id="PF06445">
    <property type="entry name" value="GyrI-like"/>
    <property type="match status" value="1"/>
</dbReference>
<proteinExistence type="predicted"/>
<dbReference type="GO" id="GO:0043565">
    <property type="term" value="F:sequence-specific DNA binding"/>
    <property type="evidence" value="ECO:0007669"/>
    <property type="project" value="InterPro"/>
</dbReference>
<gene>
    <name evidence="5" type="ORF">PDUR_27350</name>
</gene>
<dbReference type="InterPro" id="IPR011256">
    <property type="entry name" value="Reg_factor_effector_dom_sf"/>
</dbReference>
<keyword evidence="3" id="KW-0804">Transcription</keyword>
<dbReference type="SMART" id="SM00342">
    <property type="entry name" value="HTH_ARAC"/>
    <property type="match status" value="1"/>
</dbReference>
<feature type="domain" description="HTH araC/xylS-type" evidence="4">
    <location>
        <begin position="8"/>
        <end position="106"/>
    </location>
</feature>
<dbReference type="Gene3D" id="3.20.80.10">
    <property type="entry name" value="Regulatory factor, effector binding domain"/>
    <property type="match status" value="1"/>
</dbReference>
<sequence>MDMLARLNMALGYIEENLTNSIDYKEAARIACCSEYHFTRIFSFLSGITLSEYIRRRRLTQAALELSQSESKVIDVALKYGYASPDSFTRAFQGMHGVTPSEARTHGQSLIAFPRMTFQLTIRGGSEVNYRIEDKEAFRIVGIKKRVPIIFHGVNPEISSMYESLTPEWIETIKSLSNVQPSGLISASANFSEGRMEERGELDHYIGAATTKDVPDGLEKLDVPASIWAVFTVVGSFPSALQEVWGRIYSEWFPTSDYELSEGPEILWNENKDVASPHFKSEVWIPVKKKFFHHI</sequence>
<keyword evidence="6" id="KW-1185">Reference proteome</keyword>
<organism evidence="5 6">
    <name type="scientific">Paenibacillus durus</name>
    <name type="common">Paenibacillus azotofixans</name>
    <dbReference type="NCBI Taxonomy" id="44251"/>
    <lineage>
        <taxon>Bacteria</taxon>
        <taxon>Bacillati</taxon>
        <taxon>Bacillota</taxon>
        <taxon>Bacilli</taxon>
        <taxon>Bacillales</taxon>
        <taxon>Paenibacillaceae</taxon>
        <taxon>Paenibacillus</taxon>
    </lineage>
</organism>
<dbReference type="PANTHER" id="PTHR47504">
    <property type="entry name" value="RIGHT ORIGIN-BINDING PROTEIN"/>
    <property type="match status" value="1"/>
</dbReference>
<evidence type="ECO:0000256" key="3">
    <source>
        <dbReference type="ARBA" id="ARBA00023163"/>
    </source>
</evidence>
<dbReference type="GO" id="GO:0003700">
    <property type="term" value="F:DNA-binding transcription factor activity"/>
    <property type="evidence" value="ECO:0007669"/>
    <property type="project" value="InterPro"/>
</dbReference>
<dbReference type="PANTHER" id="PTHR47504:SF5">
    <property type="entry name" value="RIGHT ORIGIN-BINDING PROTEIN"/>
    <property type="match status" value="1"/>
</dbReference>
<dbReference type="InterPro" id="IPR029442">
    <property type="entry name" value="GyrI-like"/>
</dbReference>
<dbReference type="OrthoDB" id="9801123at2"/>
<evidence type="ECO:0000259" key="4">
    <source>
        <dbReference type="PROSITE" id="PS01124"/>
    </source>
</evidence>
<dbReference type="AlphaFoldDB" id="A0A089J1T9"/>
<dbReference type="PROSITE" id="PS01124">
    <property type="entry name" value="HTH_ARAC_FAMILY_2"/>
    <property type="match status" value="1"/>
</dbReference>
<dbReference type="InterPro" id="IPR050959">
    <property type="entry name" value="MarA-like"/>
</dbReference>
<dbReference type="InterPro" id="IPR018060">
    <property type="entry name" value="HTH_AraC"/>
</dbReference>
<keyword evidence="2" id="KW-0238">DNA-binding</keyword>
<evidence type="ECO:0000313" key="5">
    <source>
        <dbReference type="EMBL" id="AIQ15164.1"/>
    </source>
</evidence>
<dbReference type="EMBL" id="CP009288">
    <property type="protein sequence ID" value="AIQ15164.1"/>
    <property type="molecule type" value="Genomic_DNA"/>
</dbReference>
<name>A0A089J1T9_PAEDU</name>
<dbReference type="SUPFAM" id="SSF55136">
    <property type="entry name" value="Probable bacterial effector-binding domain"/>
    <property type="match status" value="1"/>
</dbReference>
<dbReference type="SMART" id="SM00871">
    <property type="entry name" value="AraC_E_bind"/>
    <property type="match status" value="1"/>
</dbReference>
<keyword evidence="1" id="KW-0805">Transcription regulation</keyword>
<dbReference type="Proteomes" id="UP000029409">
    <property type="component" value="Chromosome"/>
</dbReference>
<dbReference type="PRINTS" id="PR00032">
    <property type="entry name" value="HTHARAC"/>
</dbReference>
<reference evidence="5 6" key="1">
    <citation type="submission" date="2014-08" db="EMBL/GenBank/DDBJ databases">
        <title>Comparative genomics of the Paenibacillus odorifer group.</title>
        <authorList>
            <person name="den Bakker H.C."/>
            <person name="Tsai Y.-C."/>
            <person name="Martin N."/>
            <person name="Korlach J."/>
            <person name="Wiedmann M."/>
        </authorList>
    </citation>
    <scope>NUCLEOTIDE SEQUENCE [LARGE SCALE GENOMIC DNA]</scope>
    <source>
        <strain evidence="5 6">DSM 1735</strain>
    </source>
</reference>
<accession>A0A089J1T9</accession>
<dbReference type="KEGG" id="pdu:PDUR_27350"/>
<evidence type="ECO:0000256" key="1">
    <source>
        <dbReference type="ARBA" id="ARBA00023015"/>
    </source>
</evidence>
<dbReference type="STRING" id="44251.PDUR_27350"/>
<dbReference type="eggNOG" id="COG3708">
    <property type="taxonomic scope" value="Bacteria"/>
</dbReference>
<dbReference type="InterPro" id="IPR010499">
    <property type="entry name" value="AraC_E-bd"/>
</dbReference>
<dbReference type="Pfam" id="PF12833">
    <property type="entry name" value="HTH_18"/>
    <property type="match status" value="1"/>
</dbReference>
<evidence type="ECO:0000256" key="2">
    <source>
        <dbReference type="ARBA" id="ARBA00023125"/>
    </source>
</evidence>